<organism evidence="3">
    <name type="scientific">uncultured Caudovirales phage</name>
    <dbReference type="NCBI Taxonomy" id="2100421"/>
    <lineage>
        <taxon>Viruses</taxon>
        <taxon>Duplodnaviria</taxon>
        <taxon>Heunggongvirae</taxon>
        <taxon>Uroviricota</taxon>
        <taxon>Caudoviricetes</taxon>
        <taxon>Peduoviridae</taxon>
        <taxon>Maltschvirus</taxon>
        <taxon>Maltschvirus maltsch</taxon>
    </lineage>
</organism>
<evidence type="ECO:0000313" key="6">
    <source>
        <dbReference type="EMBL" id="CAB5220507.1"/>
    </source>
</evidence>
<feature type="compositionally biased region" description="Basic and acidic residues" evidence="1">
    <location>
        <begin position="114"/>
        <end position="129"/>
    </location>
</feature>
<dbReference type="EMBL" id="LR797169">
    <property type="protein sequence ID" value="CAB4191221.1"/>
    <property type="molecule type" value="Genomic_DNA"/>
</dbReference>
<dbReference type="EMBL" id="LR797535">
    <property type="protein sequence ID" value="CAB4223106.1"/>
    <property type="molecule type" value="Genomic_DNA"/>
</dbReference>
<gene>
    <name evidence="4" type="ORF">UFOVP1219_31</name>
    <name evidence="5" type="ORF">UFOVP1671_6</name>
    <name evidence="6" type="ORF">UFOVP358_27</name>
    <name evidence="2" type="ORF">UFOVP476_3</name>
    <name evidence="3" type="ORF">UFOVP986_72</name>
</gene>
<sequence>MKPRKPIRSVSAKRARENAQRRRVIAEVTLRRNICEAGTLIATADSGHRCQRGGVDIHEPLTRARGGSITDPENMVVVCRACHNWIHHNPALATTLRLLVHSYENRYTKNNAGVDDRRQHEAVDDERRTNLALSPASEDSERNTREMVLPDEASEDSGAEPDLDYGGSDVE</sequence>
<dbReference type="EMBL" id="LR796453">
    <property type="protein sequence ID" value="CAB4145281.1"/>
    <property type="molecule type" value="Genomic_DNA"/>
</dbReference>
<reference evidence="3" key="1">
    <citation type="submission" date="2020-05" db="EMBL/GenBank/DDBJ databases">
        <authorList>
            <person name="Chiriac C."/>
            <person name="Salcher M."/>
            <person name="Ghai R."/>
            <person name="Kavagutti S V."/>
        </authorList>
    </citation>
    <scope>NUCLEOTIDE SEQUENCE</scope>
</reference>
<accession>A0A6J5Q2M1</accession>
<protein>
    <submittedName>
        <fullName evidence="3">HNHc domain containing protein</fullName>
    </submittedName>
</protein>
<feature type="region of interest" description="Disordered" evidence="1">
    <location>
        <begin position="111"/>
        <end position="171"/>
    </location>
</feature>
<dbReference type="EMBL" id="LR796931">
    <property type="protein sequence ID" value="CAB4176847.1"/>
    <property type="molecule type" value="Genomic_DNA"/>
</dbReference>
<feature type="compositionally biased region" description="Acidic residues" evidence="1">
    <location>
        <begin position="152"/>
        <end position="163"/>
    </location>
</feature>
<evidence type="ECO:0000313" key="2">
    <source>
        <dbReference type="EMBL" id="CAB4145281.1"/>
    </source>
</evidence>
<evidence type="ECO:0000313" key="4">
    <source>
        <dbReference type="EMBL" id="CAB4191221.1"/>
    </source>
</evidence>
<evidence type="ECO:0000313" key="3">
    <source>
        <dbReference type="EMBL" id="CAB4176847.1"/>
    </source>
</evidence>
<name>A0A6J5Q2M1_9CAUD</name>
<proteinExistence type="predicted"/>
<dbReference type="EMBL" id="LR798290">
    <property type="protein sequence ID" value="CAB5220507.1"/>
    <property type="molecule type" value="Genomic_DNA"/>
</dbReference>
<evidence type="ECO:0000313" key="5">
    <source>
        <dbReference type="EMBL" id="CAB4223106.1"/>
    </source>
</evidence>
<evidence type="ECO:0000256" key="1">
    <source>
        <dbReference type="SAM" id="MobiDB-lite"/>
    </source>
</evidence>